<dbReference type="AlphaFoldDB" id="A0AAN9KRA6"/>
<evidence type="ECO:0000313" key="2">
    <source>
        <dbReference type="EMBL" id="KAK7321631.1"/>
    </source>
</evidence>
<keyword evidence="3" id="KW-1185">Reference proteome</keyword>
<evidence type="ECO:0000313" key="3">
    <source>
        <dbReference type="Proteomes" id="UP001367508"/>
    </source>
</evidence>
<sequence length="73" mass="8434">MMGINIPFVLFFFLSFYGWDLESCICVIIINFVLLAIALLHNLFYFLFILVCTLLNPYQPVLVACSRILILLT</sequence>
<proteinExistence type="predicted"/>
<evidence type="ECO:0000256" key="1">
    <source>
        <dbReference type="SAM" id="Phobius"/>
    </source>
</evidence>
<name>A0AAN9KRA6_CANGL</name>
<accession>A0AAN9KRA6</accession>
<organism evidence="2 3">
    <name type="scientific">Canavalia gladiata</name>
    <name type="common">Sword bean</name>
    <name type="synonym">Dolichos gladiatus</name>
    <dbReference type="NCBI Taxonomy" id="3824"/>
    <lineage>
        <taxon>Eukaryota</taxon>
        <taxon>Viridiplantae</taxon>
        <taxon>Streptophyta</taxon>
        <taxon>Embryophyta</taxon>
        <taxon>Tracheophyta</taxon>
        <taxon>Spermatophyta</taxon>
        <taxon>Magnoliopsida</taxon>
        <taxon>eudicotyledons</taxon>
        <taxon>Gunneridae</taxon>
        <taxon>Pentapetalae</taxon>
        <taxon>rosids</taxon>
        <taxon>fabids</taxon>
        <taxon>Fabales</taxon>
        <taxon>Fabaceae</taxon>
        <taxon>Papilionoideae</taxon>
        <taxon>50 kb inversion clade</taxon>
        <taxon>NPAAA clade</taxon>
        <taxon>indigoferoid/millettioid clade</taxon>
        <taxon>Phaseoleae</taxon>
        <taxon>Canavalia</taxon>
    </lineage>
</organism>
<feature type="transmembrane region" description="Helical" evidence="1">
    <location>
        <begin position="28"/>
        <end position="52"/>
    </location>
</feature>
<comment type="caution">
    <text evidence="2">The sequence shown here is derived from an EMBL/GenBank/DDBJ whole genome shotgun (WGS) entry which is preliminary data.</text>
</comment>
<reference evidence="2 3" key="1">
    <citation type="submission" date="2024-01" db="EMBL/GenBank/DDBJ databases">
        <title>The genomes of 5 underutilized Papilionoideae crops provide insights into root nodulation and disease resistanc.</title>
        <authorList>
            <person name="Jiang F."/>
        </authorList>
    </citation>
    <scope>NUCLEOTIDE SEQUENCE [LARGE SCALE GENOMIC DNA]</scope>
    <source>
        <strain evidence="2">LVBAO_FW01</strain>
        <tissue evidence="2">Leaves</tissue>
    </source>
</reference>
<keyword evidence="1" id="KW-0812">Transmembrane</keyword>
<dbReference type="Proteomes" id="UP001367508">
    <property type="component" value="Unassembled WGS sequence"/>
</dbReference>
<dbReference type="EMBL" id="JAYMYQ010000007">
    <property type="protein sequence ID" value="KAK7321631.1"/>
    <property type="molecule type" value="Genomic_DNA"/>
</dbReference>
<protein>
    <submittedName>
        <fullName evidence="2">Uncharacterized protein</fullName>
    </submittedName>
</protein>
<gene>
    <name evidence="2" type="ORF">VNO77_32460</name>
</gene>
<keyword evidence="1" id="KW-0472">Membrane</keyword>
<keyword evidence="1" id="KW-1133">Transmembrane helix</keyword>